<sequence length="432" mass="46455">MSGPASPSTPEHDAAGTGNGHSGTYNFAVAADANGANSIDDQDLCPPFRPSMRRNPRTSARARQPTTADLEALGYGPSYAGRAHTTDAFYGSDDLQTGRDDLAVRRHVRDMIAEVMTTNTDPVNVVEILELCRQQCQAAGVPFETLLNEDIEAFAAPPLAVEIMRCEWEDEDDMPPTLASLLAHANSRKKGFLIRKAAAMRGDDAVFQRLRHYIPHDSFATGTLPLFDPEVELETSGAGFVMRLQVEGFAAVLRDAPIDIPDRARDKTPIEVAGSAEFIAAGRAWELRIAENALTLKLVQGDAADVDARCIVLAQEPHELLLPRATLFPLSASGQHFVTLKPCFSSHGSSAVTAPSSFVDPLASLDDGELILELHVKLGQVAGSSLIGNLPDAPSVPSELPDGEWETIVTPKEDDGWVKASWSARTKTSNNP</sequence>
<keyword evidence="3" id="KW-1185">Reference proteome</keyword>
<organism evidence="2 3">
    <name type="scientific">Exidia glandulosa HHB12029</name>
    <dbReference type="NCBI Taxonomy" id="1314781"/>
    <lineage>
        <taxon>Eukaryota</taxon>
        <taxon>Fungi</taxon>
        <taxon>Dikarya</taxon>
        <taxon>Basidiomycota</taxon>
        <taxon>Agaricomycotina</taxon>
        <taxon>Agaricomycetes</taxon>
        <taxon>Auriculariales</taxon>
        <taxon>Exidiaceae</taxon>
        <taxon>Exidia</taxon>
    </lineage>
</organism>
<gene>
    <name evidence="2" type="ORF">EXIGLDRAFT_734946</name>
</gene>
<dbReference type="EMBL" id="KV426604">
    <property type="protein sequence ID" value="KZV79499.1"/>
    <property type="molecule type" value="Genomic_DNA"/>
</dbReference>
<proteinExistence type="predicted"/>
<reference evidence="2 3" key="1">
    <citation type="journal article" date="2016" name="Mol. Biol. Evol.">
        <title>Comparative Genomics of Early-Diverging Mushroom-Forming Fungi Provides Insights into the Origins of Lignocellulose Decay Capabilities.</title>
        <authorList>
            <person name="Nagy L.G."/>
            <person name="Riley R."/>
            <person name="Tritt A."/>
            <person name="Adam C."/>
            <person name="Daum C."/>
            <person name="Floudas D."/>
            <person name="Sun H."/>
            <person name="Yadav J.S."/>
            <person name="Pangilinan J."/>
            <person name="Larsson K.H."/>
            <person name="Matsuura K."/>
            <person name="Barry K."/>
            <person name="Labutti K."/>
            <person name="Kuo R."/>
            <person name="Ohm R.A."/>
            <person name="Bhattacharya S.S."/>
            <person name="Shirouzu T."/>
            <person name="Yoshinaga Y."/>
            <person name="Martin F.M."/>
            <person name="Grigoriev I.V."/>
            <person name="Hibbett D.S."/>
        </authorList>
    </citation>
    <scope>NUCLEOTIDE SEQUENCE [LARGE SCALE GENOMIC DNA]</scope>
    <source>
        <strain evidence="2 3">HHB12029</strain>
    </source>
</reference>
<dbReference type="InParanoid" id="A0A165Z5B6"/>
<accession>A0A165Z5B6</accession>
<protein>
    <submittedName>
        <fullName evidence="2">Uncharacterized protein</fullName>
    </submittedName>
</protein>
<evidence type="ECO:0000313" key="3">
    <source>
        <dbReference type="Proteomes" id="UP000077266"/>
    </source>
</evidence>
<dbReference type="OrthoDB" id="3260095at2759"/>
<evidence type="ECO:0000313" key="2">
    <source>
        <dbReference type="EMBL" id="KZV79499.1"/>
    </source>
</evidence>
<dbReference type="Proteomes" id="UP000077266">
    <property type="component" value="Unassembled WGS sequence"/>
</dbReference>
<feature type="region of interest" description="Disordered" evidence="1">
    <location>
        <begin position="38"/>
        <end position="68"/>
    </location>
</feature>
<name>A0A165Z5B6_EXIGL</name>
<evidence type="ECO:0000256" key="1">
    <source>
        <dbReference type="SAM" id="MobiDB-lite"/>
    </source>
</evidence>
<dbReference type="AlphaFoldDB" id="A0A165Z5B6"/>
<feature type="region of interest" description="Disordered" evidence="1">
    <location>
        <begin position="1"/>
        <end position="25"/>
    </location>
</feature>